<gene>
    <name evidence="1" type="ORF">HMPREF9021_01196</name>
</gene>
<dbReference type="Pfam" id="PF11042">
    <property type="entry name" value="DUF2750"/>
    <property type="match status" value="1"/>
</dbReference>
<dbReference type="eggNOG" id="ENOG5032347">
    <property type="taxonomic scope" value="Bacteria"/>
</dbReference>
<sequence length="157" mass="18508">MKQEQLNDPIYQQFITQVVQNQMVFTLQDEDESFAECPSESYSDDLGEPDTVYCFWHCADAARACQQEEWANYTLTEIQLADFMYENLISMDTAHHLVGVSFDADLFGIEVEPIELLADLLDEIKKCNLIDEFPDFDELQNYRHQWEKIVWQQQIIH</sequence>
<dbReference type="InterPro" id="IPR021284">
    <property type="entry name" value="DUF2750"/>
</dbReference>
<comment type="caution">
    <text evidence="1">The sequence shown here is derived from an EMBL/GenBank/DDBJ whole genome shotgun (WGS) entry which is preliminary data.</text>
</comment>
<reference evidence="1 2" key="2">
    <citation type="submission" date="2011-10" db="EMBL/GenBank/DDBJ databases">
        <title>The Genome Sequence of Simonsiella muelleri ATCC 29453.</title>
        <authorList>
            <consortium name="The Broad Institute Genome Sequencing Platform"/>
            <consortium name="The Broad Institute Genome Sequencing Center for Infectious Disease"/>
            <person name="Earl A."/>
            <person name="Ward D."/>
            <person name="Feldgarden M."/>
            <person name="Gevers D."/>
            <person name="Izard J."/>
            <person name="Baranova O.V."/>
            <person name="Blanton J.M."/>
            <person name="Tanner A.C."/>
            <person name="Dewhirst F."/>
            <person name="Young S.K."/>
            <person name="Zeng Q."/>
            <person name="Gargeya S."/>
            <person name="Fitzgerald M."/>
            <person name="Haas B."/>
            <person name="Abouelleil A."/>
            <person name="Alvarado L."/>
            <person name="Arachchi H.M."/>
            <person name="Berlin A."/>
            <person name="Brown A."/>
            <person name="Chapman S.B."/>
            <person name="Chen Z."/>
            <person name="Dunbar C."/>
            <person name="Freedman E."/>
            <person name="Gearin G."/>
            <person name="Goldberg J."/>
            <person name="Griggs A."/>
            <person name="Gujja S."/>
            <person name="Heiman D."/>
            <person name="Howarth C."/>
            <person name="Larson L."/>
            <person name="Lui A."/>
            <person name="MacDonald P.J.P."/>
            <person name="Montmayeur A."/>
            <person name="Murphy C."/>
            <person name="Neiman D."/>
            <person name="Pearson M."/>
            <person name="Priest M."/>
            <person name="Roberts A."/>
            <person name="Saif S."/>
            <person name="Shea T."/>
            <person name="Shenoy N."/>
            <person name="Sisk P."/>
            <person name="Stolte C."/>
            <person name="Sykes S."/>
            <person name="Wortman J."/>
            <person name="Nusbaum C."/>
            <person name="Birren B."/>
        </authorList>
    </citation>
    <scope>NUCLEOTIDE SEQUENCE [LARGE SCALE GENOMIC DNA]</scope>
    <source>
        <strain evidence="1 2">ATCC 29453</strain>
    </source>
</reference>
<dbReference type="EMBL" id="ADCY02000024">
    <property type="protein sequence ID" value="EFG30968.1"/>
    <property type="molecule type" value="Genomic_DNA"/>
</dbReference>
<accession>V9H8H4</accession>
<name>V9H8H4_9NEIS</name>
<dbReference type="RefSeq" id="WP_002641734.1">
    <property type="nucleotide sequence ID" value="NZ_CP019448.1"/>
</dbReference>
<dbReference type="STRING" id="641147.HMPREF9021_01196"/>
<proteinExistence type="predicted"/>
<dbReference type="OrthoDB" id="8611300at2"/>
<dbReference type="Proteomes" id="UP000017813">
    <property type="component" value="Unassembled WGS sequence"/>
</dbReference>
<keyword evidence="2" id="KW-1185">Reference proteome</keyword>
<evidence type="ECO:0000313" key="2">
    <source>
        <dbReference type="Proteomes" id="UP000017813"/>
    </source>
</evidence>
<dbReference type="AlphaFoldDB" id="V9H8H4"/>
<evidence type="ECO:0000313" key="1">
    <source>
        <dbReference type="EMBL" id="EFG30968.1"/>
    </source>
</evidence>
<dbReference type="KEGG" id="smur:BWP33_04590"/>
<organism evidence="1 2">
    <name type="scientific">Simonsiella muelleri ATCC 29453</name>
    <dbReference type="NCBI Taxonomy" id="641147"/>
    <lineage>
        <taxon>Bacteria</taxon>
        <taxon>Pseudomonadati</taxon>
        <taxon>Pseudomonadota</taxon>
        <taxon>Betaproteobacteria</taxon>
        <taxon>Neisseriales</taxon>
        <taxon>Neisseriaceae</taxon>
        <taxon>Simonsiella</taxon>
    </lineage>
</organism>
<dbReference type="HOGENOM" id="CLU_126055_0_0_4"/>
<reference evidence="1 2" key="1">
    <citation type="submission" date="2010-03" db="EMBL/GenBank/DDBJ databases">
        <authorList>
            <consortium name="The Broad Institute Genome Sequencing Platform"/>
            <person name="Ward D."/>
            <person name="Earl A."/>
            <person name="Feldgarden M."/>
            <person name="Gevers D."/>
            <person name="Young S."/>
            <person name="Zeng Q."/>
            <person name="Koehrsen M."/>
            <person name="Alvarado L."/>
            <person name="Berlin A.M."/>
            <person name="Borenstein D."/>
            <person name="Chapman S.B."/>
            <person name="Chen Z."/>
            <person name="Engels R."/>
            <person name="Freedman E."/>
            <person name="Gellesch M."/>
            <person name="Goldberg J."/>
            <person name="Griggs A."/>
            <person name="Gujja S."/>
            <person name="Heilman E.R."/>
            <person name="Heiman D.I."/>
            <person name="Hepburn T.A."/>
            <person name="Howarth C."/>
            <person name="Jen D."/>
            <person name="Larson L."/>
            <person name="Mehta T."/>
            <person name="Park D."/>
            <person name="Pearson M."/>
            <person name="Richards J."/>
            <person name="Roberts A."/>
            <person name="Saif S."/>
            <person name="Shea T.D."/>
            <person name="Shenoy N."/>
            <person name="Sisk P."/>
            <person name="Stolte C."/>
            <person name="Sykes S.N."/>
            <person name="Walk T."/>
            <person name="White J."/>
            <person name="Yandava C."/>
            <person name="Izard J."/>
            <person name="Baranova O.V."/>
            <person name="Blanton J.M."/>
            <person name="Tanner A.C."/>
            <person name="Dewhirst F."/>
            <person name="Haas B."/>
            <person name="Nusbaum C."/>
            <person name="Birren B."/>
        </authorList>
    </citation>
    <scope>NUCLEOTIDE SEQUENCE [LARGE SCALE GENOMIC DNA]</scope>
    <source>
        <strain evidence="1 2">ATCC 29453</strain>
    </source>
</reference>
<evidence type="ECO:0008006" key="3">
    <source>
        <dbReference type="Google" id="ProtNLM"/>
    </source>
</evidence>
<protein>
    <recommendedName>
        <fullName evidence="3">DUF2750 domain-containing protein</fullName>
    </recommendedName>
</protein>